<reference evidence="1" key="1">
    <citation type="submission" date="2021-10" db="EMBL/GenBank/DDBJ databases">
        <title>Tropical sea cucumber genome reveals ecological adaptation and Cuvierian tubules defense mechanism.</title>
        <authorList>
            <person name="Chen T."/>
        </authorList>
    </citation>
    <scope>NUCLEOTIDE SEQUENCE</scope>
    <source>
        <strain evidence="1">Nanhai2018</strain>
        <tissue evidence="1">Muscle</tissue>
    </source>
</reference>
<proteinExistence type="predicted"/>
<name>A0A9Q1CRT1_HOLLE</name>
<accession>A0A9Q1CRT1</accession>
<gene>
    <name evidence="1" type="ORF">HOLleu_03317</name>
</gene>
<protein>
    <submittedName>
        <fullName evidence="1">Uncharacterized protein</fullName>
    </submittedName>
</protein>
<evidence type="ECO:0000313" key="2">
    <source>
        <dbReference type="Proteomes" id="UP001152320"/>
    </source>
</evidence>
<dbReference type="EMBL" id="JAIZAY010000001">
    <property type="protein sequence ID" value="KAJ8050208.1"/>
    <property type="molecule type" value="Genomic_DNA"/>
</dbReference>
<evidence type="ECO:0000313" key="1">
    <source>
        <dbReference type="EMBL" id="KAJ8050208.1"/>
    </source>
</evidence>
<comment type="caution">
    <text evidence="1">The sequence shown here is derived from an EMBL/GenBank/DDBJ whole genome shotgun (WGS) entry which is preliminary data.</text>
</comment>
<dbReference type="AlphaFoldDB" id="A0A9Q1CRT1"/>
<dbReference type="Proteomes" id="UP001152320">
    <property type="component" value="Chromosome 1"/>
</dbReference>
<keyword evidence="2" id="KW-1185">Reference proteome</keyword>
<sequence>MLLKLQKYQLFVSFKKSSELHVADALKCVVDPLPISRERLKQIEKETHKDEIFLKLHSQIVDESPARKQKLDKELAPYWSCQSELKVEKRNHFTK</sequence>
<organism evidence="1 2">
    <name type="scientific">Holothuria leucospilota</name>
    <name type="common">Black long sea cucumber</name>
    <name type="synonym">Mertensiothuria leucospilota</name>
    <dbReference type="NCBI Taxonomy" id="206669"/>
    <lineage>
        <taxon>Eukaryota</taxon>
        <taxon>Metazoa</taxon>
        <taxon>Echinodermata</taxon>
        <taxon>Eleutherozoa</taxon>
        <taxon>Echinozoa</taxon>
        <taxon>Holothuroidea</taxon>
        <taxon>Aspidochirotacea</taxon>
        <taxon>Aspidochirotida</taxon>
        <taxon>Holothuriidae</taxon>
        <taxon>Holothuria</taxon>
    </lineage>
</organism>